<dbReference type="InterPro" id="IPR011012">
    <property type="entry name" value="Longin-like_dom_sf"/>
</dbReference>
<gene>
    <name evidence="1" type="ORF">CAUS1442_LOCUS4540</name>
</gene>
<dbReference type="AlphaFoldDB" id="A0A7R9WSH9"/>
<dbReference type="Gene3D" id="3.30.450.70">
    <property type="match status" value="1"/>
</dbReference>
<evidence type="ECO:0000313" key="1">
    <source>
        <dbReference type="EMBL" id="CAD8332440.1"/>
    </source>
</evidence>
<protein>
    <submittedName>
        <fullName evidence="1">Uncharacterized protein</fullName>
    </submittedName>
</protein>
<reference evidence="1" key="1">
    <citation type="submission" date="2021-01" db="EMBL/GenBank/DDBJ databases">
        <authorList>
            <person name="Corre E."/>
            <person name="Pelletier E."/>
            <person name="Niang G."/>
            <person name="Scheremetjew M."/>
            <person name="Finn R."/>
            <person name="Kale V."/>
            <person name="Holt S."/>
            <person name="Cochrane G."/>
            <person name="Meng A."/>
            <person name="Brown T."/>
            <person name="Cohen L."/>
        </authorList>
    </citation>
    <scope>NUCLEOTIDE SEQUENCE</scope>
    <source>
        <strain evidence="1">CCMP3328</strain>
    </source>
</reference>
<dbReference type="SUPFAM" id="SSF64356">
    <property type="entry name" value="SNARE-like"/>
    <property type="match status" value="1"/>
</dbReference>
<sequence length="167" mass="18765">MSLRCLMILGNKNEPIWAFDPNNPEPRPKDCLGFADDEWKNAPGNSNLSFELEMKLHATLDRLEELLGSKANTLPRWQRSSNWVGSLGCVEDAEVYCYVSASNNKVLAMVECSDIIVVKKRRETEIKILLVSSMLWAVIGDLRADDVIGIGVWWSAAAVNVLDYTYD</sequence>
<organism evidence="1">
    <name type="scientific">Craspedostauros australis</name>
    <dbReference type="NCBI Taxonomy" id="1486917"/>
    <lineage>
        <taxon>Eukaryota</taxon>
        <taxon>Sar</taxon>
        <taxon>Stramenopiles</taxon>
        <taxon>Ochrophyta</taxon>
        <taxon>Bacillariophyta</taxon>
        <taxon>Bacillariophyceae</taxon>
        <taxon>Bacillariophycidae</taxon>
        <taxon>Naviculales</taxon>
        <taxon>Naviculaceae</taxon>
        <taxon>Craspedostauros</taxon>
    </lineage>
</organism>
<name>A0A7R9WSH9_9STRA</name>
<proteinExistence type="predicted"/>
<accession>A0A7R9WSH9</accession>
<dbReference type="EMBL" id="HBEF01007267">
    <property type="protein sequence ID" value="CAD8332440.1"/>
    <property type="molecule type" value="Transcribed_RNA"/>
</dbReference>